<protein>
    <submittedName>
        <fullName evidence="1">Uncharacterized protein</fullName>
    </submittedName>
</protein>
<name>A0ACD5UJ68_AVESA</name>
<sequence length="489" mass="54605">MLLKSTTYLKDVCFSFALFKILRCRFAKYTVAEAGFMKAHDFLWHMLLEDSDSKRILRVIASELSFLHDYYYSSLPISYSKNWLPILSIFIPLLSIGYCLLGTFMLMRQLVDYGVIPQINGIFKRKQRGQIVCSVKCTPSDYQQKIIGEFGNLLFDVLPLISLGALVVLSEVREIASYVCSDWTKIALVCRYVSLHEYPTLPKWIGKLLECRCKLLDPWQDKMNQCSILVLHPRMALLRHLIPMPEPKKNIKVPTEVKAAIVSTLRSTRGDIRNDIKSAQQLGIQVGDTFLQACNAKGTSDALLAWHVATSILEVRYPHPTTSSSDHKSVATKLSCYCAYLVAYSPELLPDDDAWSSGMYKTTKKDASHVLGTAPTAMSMPEMEYRQLVELLLGATSKHNVLKDGAKLGEQLVELMEGEEEAWKALAGFWSEAVLCVAPSDNLEGHAEAIARGGELITLLWALLAHLGVDRRPEATATTTTTMDASGIV</sequence>
<dbReference type="EnsemblPlants" id="AVESA.00010b.r2.2AG0256630.1">
    <property type="protein sequence ID" value="AVESA.00010b.r2.2AG0256630.1.CDS.1"/>
    <property type="gene ID" value="AVESA.00010b.r2.2AG0256630"/>
</dbReference>
<dbReference type="Proteomes" id="UP001732700">
    <property type="component" value="Chromosome 2A"/>
</dbReference>
<organism evidence="1 2">
    <name type="scientific">Avena sativa</name>
    <name type="common">Oat</name>
    <dbReference type="NCBI Taxonomy" id="4498"/>
    <lineage>
        <taxon>Eukaryota</taxon>
        <taxon>Viridiplantae</taxon>
        <taxon>Streptophyta</taxon>
        <taxon>Embryophyta</taxon>
        <taxon>Tracheophyta</taxon>
        <taxon>Spermatophyta</taxon>
        <taxon>Magnoliopsida</taxon>
        <taxon>Liliopsida</taxon>
        <taxon>Poales</taxon>
        <taxon>Poaceae</taxon>
        <taxon>BOP clade</taxon>
        <taxon>Pooideae</taxon>
        <taxon>Poodae</taxon>
        <taxon>Poeae</taxon>
        <taxon>Poeae Chloroplast Group 1 (Aveneae type)</taxon>
        <taxon>Aveninae</taxon>
        <taxon>Avena</taxon>
    </lineage>
</organism>
<keyword evidence="2" id="KW-1185">Reference proteome</keyword>
<evidence type="ECO:0000313" key="1">
    <source>
        <dbReference type="EnsemblPlants" id="AVESA.00010b.r2.2AG0256630.1.CDS.1"/>
    </source>
</evidence>
<reference evidence="1" key="1">
    <citation type="submission" date="2021-05" db="EMBL/GenBank/DDBJ databases">
        <authorList>
            <person name="Scholz U."/>
            <person name="Mascher M."/>
            <person name="Fiebig A."/>
        </authorList>
    </citation>
    <scope>NUCLEOTIDE SEQUENCE [LARGE SCALE GENOMIC DNA]</scope>
</reference>
<evidence type="ECO:0000313" key="2">
    <source>
        <dbReference type="Proteomes" id="UP001732700"/>
    </source>
</evidence>
<reference evidence="1" key="2">
    <citation type="submission" date="2025-09" db="UniProtKB">
        <authorList>
            <consortium name="EnsemblPlants"/>
        </authorList>
    </citation>
    <scope>IDENTIFICATION</scope>
</reference>
<accession>A0ACD5UJ68</accession>
<proteinExistence type="predicted"/>